<reference evidence="1" key="1">
    <citation type="submission" date="2021-02" db="EMBL/GenBank/DDBJ databases">
        <authorList>
            <consortium name="DOE Joint Genome Institute"/>
            <person name="Ahrendt S."/>
            <person name="Looney B.P."/>
            <person name="Miyauchi S."/>
            <person name="Morin E."/>
            <person name="Drula E."/>
            <person name="Courty P.E."/>
            <person name="Chicoki N."/>
            <person name="Fauchery L."/>
            <person name="Kohler A."/>
            <person name="Kuo A."/>
            <person name="Labutti K."/>
            <person name="Pangilinan J."/>
            <person name="Lipzen A."/>
            <person name="Riley R."/>
            <person name="Andreopoulos W."/>
            <person name="He G."/>
            <person name="Johnson J."/>
            <person name="Barry K.W."/>
            <person name="Grigoriev I.V."/>
            <person name="Nagy L."/>
            <person name="Hibbett D."/>
            <person name="Henrissat B."/>
            <person name="Matheny P.B."/>
            <person name="Labbe J."/>
            <person name="Martin F."/>
        </authorList>
    </citation>
    <scope>NUCLEOTIDE SEQUENCE</scope>
    <source>
        <strain evidence="1">FP105234-sp</strain>
    </source>
</reference>
<sequence>MQKLSLILVTAEWVMIKRRVLVRKFGIAGHPGGAILLAQLGQMLSAPLIPTLRTSF</sequence>
<proteinExistence type="predicted"/>
<organism evidence="1 2">
    <name type="scientific">Auriscalpium vulgare</name>
    <dbReference type="NCBI Taxonomy" id="40419"/>
    <lineage>
        <taxon>Eukaryota</taxon>
        <taxon>Fungi</taxon>
        <taxon>Dikarya</taxon>
        <taxon>Basidiomycota</taxon>
        <taxon>Agaricomycotina</taxon>
        <taxon>Agaricomycetes</taxon>
        <taxon>Russulales</taxon>
        <taxon>Auriscalpiaceae</taxon>
        <taxon>Auriscalpium</taxon>
    </lineage>
</organism>
<evidence type="ECO:0000313" key="2">
    <source>
        <dbReference type="Proteomes" id="UP000814033"/>
    </source>
</evidence>
<dbReference type="Proteomes" id="UP000814033">
    <property type="component" value="Unassembled WGS sequence"/>
</dbReference>
<comment type="caution">
    <text evidence="1">The sequence shown here is derived from an EMBL/GenBank/DDBJ whole genome shotgun (WGS) entry which is preliminary data.</text>
</comment>
<accession>A0ACB8S770</accession>
<protein>
    <submittedName>
        <fullName evidence="1">Uncharacterized protein</fullName>
    </submittedName>
</protein>
<evidence type="ECO:0000313" key="1">
    <source>
        <dbReference type="EMBL" id="KAI0052449.1"/>
    </source>
</evidence>
<keyword evidence="2" id="KW-1185">Reference proteome</keyword>
<dbReference type="EMBL" id="MU275845">
    <property type="protein sequence ID" value="KAI0052449.1"/>
    <property type="molecule type" value="Genomic_DNA"/>
</dbReference>
<gene>
    <name evidence="1" type="ORF">FA95DRAFT_1601819</name>
</gene>
<reference evidence="1" key="2">
    <citation type="journal article" date="2022" name="New Phytol.">
        <title>Evolutionary transition to the ectomycorrhizal habit in the genomes of a hyperdiverse lineage of mushroom-forming fungi.</title>
        <authorList>
            <person name="Looney B."/>
            <person name="Miyauchi S."/>
            <person name="Morin E."/>
            <person name="Drula E."/>
            <person name="Courty P.E."/>
            <person name="Kohler A."/>
            <person name="Kuo A."/>
            <person name="LaButti K."/>
            <person name="Pangilinan J."/>
            <person name="Lipzen A."/>
            <person name="Riley R."/>
            <person name="Andreopoulos W."/>
            <person name="He G."/>
            <person name="Johnson J."/>
            <person name="Nolan M."/>
            <person name="Tritt A."/>
            <person name="Barry K.W."/>
            <person name="Grigoriev I.V."/>
            <person name="Nagy L.G."/>
            <person name="Hibbett D."/>
            <person name="Henrissat B."/>
            <person name="Matheny P.B."/>
            <person name="Labbe J."/>
            <person name="Martin F.M."/>
        </authorList>
    </citation>
    <scope>NUCLEOTIDE SEQUENCE</scope>
    <source>
        <strain evidence="1">FP105234-sp</strain>
    </source>
</reference>
<name>A0ACB8S770_9AGAM</name>